<evidence type="ECO:0000256" key="1">
    <source>
        <dbReference type="SAM" id="Phobius"/>
    </source>
</evidence>
<proteinExistence type="predicted"/>
<feature type="transmembrane region" description="Helical" evidence="1">
    <location>
        <begin position="86"/>
        <end position="106"/>
    </location>
</feature>
<accession>A0A1Y2IBI4</accession>
<dbReference type="Proteomes" id="UP000193067">
    <property type="component" value="Unassembled WGS sequence"/>
</dbReference>
<feature type="transmembrane region" description="Helical" evidence="1">
    <location>
        <begin position="118"/>
        <end position="138"/>
    </location>
</feature>
<keyword evidence="1" id="KW-1133">Transmembrane helix</keyword>
<dbReference type="STRING" id="1353009.A0A1Y2IBI4"/>
<evidence type="ECO:0000313" key="3">
    <source>
        <dbReference type="Proteomes" id="UP000193067"/>
    </source>
</evidence>
<dbReference type="OrthoDB" id="3197626at2759"/>
<keyword evidence="1" id="KW-0812">Transmembrane</keyword>
<keyword evidence="1" id="KW-0472">Membrane</keyword>
<protein>
    <recommendedName>
        <fullName evidence="4">Transmembrane protein</fullName>
    </recommendedName>
</protein>
<organism evidence="2 3">
    <name type="scientific">Trametes coccinea (strain BRFM310)</name>
    <name type="common">Pycnoporus coccineus</name>
    <dbReference type="NCBI Taxonomy" id="1353009"/>
    <lineage>
        <taxon>Eukaryota</taxon>
        <taxon>Fungi</taxon>
        <taxon>Dikarya</taxon>
        <taxon>Basidiomycota</taxon>
        <taxon>Agaricomycotina</taxon>
        <taxon>Agaricomycetes</taxon>
        <taxon>Polyporales</taxon>
        <taxon>Polyporaceae</taxon>
        <taxon>Trametes</taxon>
    </lineage>
</organism>
<dbReference type="AlphaFoldDB" id="A0A1Y2IBI4"/>
<feature type="transmembrane region" description="Helical" evidence="1">
    <location>
        <begin position="158"/>
        <end position="181"/>
    </location>
</feature>
<evidence type="ECO:0000313" key="2">
    <source>
        <dbReference type="EMBL" id="OSC97780.1"/>
    </source>
</evidence>
<reference evidence="2 3" key="1">
    <citation type="journal article" date="2015" name="Biotechnol. Biofuels">
        <title>Enhanced degradation of softwood versus hardwood by the white-rot fungus Pycnoporus coccineus.</title>
        <authorList>
            <person name="Couturier M."/>
            <person name="Navarro D."/>
            <person name="Chevret D."/>
            <person name="Henrissat B."/>
            <person name="Piumi F."/>
            <person name="Ruiz-Duenas F.J."/>
            <person name="Martinez A.T."/>
            <person name="Grigoriev I.V."/>
            <person name="Riley R."/>
            <person name="Lipzen A."/>
            <person name="Berrin J.G."/>
            <person name="Master E.R."/>
            <person name="Rosso M.N."/>
        </authorList>
    </citation>
    <scope>NUCLEOTIDE SEQUENCE [LARGE SCALE GENOMIC DNA]</scope>
    <source>
        <strain evidence="2 3">BRFM310</strain>
    </source>
</reference>
<feature type="transmembrane region" description="Helical" evidence="1">
    <location>
        <begin position="227"/>
        <end position="248"/>
    </location>
</feature>
<feature type="transmembrane region" description="Helical" evidence="1">
    <location>
        <begin position="20"/>
        <end position="41"/>
    </location>
</feature>
<feature type="transmembrane region" description="Helical" evidence="1">
    <location>
        <begin position="202"/>
        <end position="221"/>
    </location>
</feature>
<keyword evidence="3" id="KW-1185">Reference proteome</keyword>
<evidence type="ECO:0008006" key="4">
    <source>
        <dbReference type="Google" id="ProtNLM"/>
    </source>
</evidence>
<gene>
    <name evidence="2" type="ORF">PYCCODRAFT_1471562</name>
</gene>
<name>A0A1Y2IBI4_TRAC3</name>
<dbReference type="EMBL" id="KZ084146">
    <property type="protein sequence ID" value="OSC97780.1"/>
    <property type="molecule type" value="Genomic_DNA"/>
</dbReference>
<sequence length="349" mass="38600">MVDWKSPQEIANDGAAFGKFMHVLLGLYIWEFVTSFPFDWQFISGKKRFKWPLIFYFAGRYFLLFALVGIAIALNVTKPVNCQALYTYNQVFGNASIGLASINLSLRTMAVWSQSWRVVVPLVLLILGQWAMLLQGILLNAEWIPGEGCAITKTKNKMLAATFIYTMCFDFFVLVMAGYKLGITSVQTKNRSRIVRLIFHDGLIYFIVAFVSNAIATSFMMANLNPVMSIIANVPAAIASTIVACRAVRRLTNYTSDGAQVFGTTQASTLAFNKSGRFSRGGMLSMSERKPEGVHVQMETFAAAPGEVSPSDLSYIQYDAAGRIIHACDVDTLDLEANSPNELKPPNLS</sequence>
<feature type="transmembrane region" description="Helical" evidence="1">
    <location>
        <begin position="53"/>
        <end position="74"/>
    </location>
</feature>